<gene>
    <name evidence="3" type="ORF">GMA2_48</name>
</gene>
<feature type="region of interest" description="Disordered" evidence="1">
    <location>
        <begin position="1"/>
        <end position="22"/>
    </location>
</feature>
<dbReference type="CDD" id="cd00009">
    <property type="entry name" value="AAA"/>
    <property type="match status" value="1"/>
</dbReference>
<dbReference type="PANTHER" id="PTHR42759">
    <property type="entry name" value="MOXR FAMILY PROTEIN"/>
    <property type="match status" value="1"/>
</dbReference>
<evidence type="ECO:0000313" key="3">
    <source>
        <dbReference type="EMBL" id="AKJ72586.1"/>
    </source>
</evidence>
<evidence type="ECO:0000313" key="4">
    <source>
        <dbReference type="Proteomes" id="UP000221359"/>
    </source>
</evidence>
<feature type="domain" description="AAA+ ATPase" evidence="2">
    <location>
        <begin position="448"/>
        <end position="593"/>
    </location>
</feature>
<proteinExistence type="predicted"/>
<dbReference type="SMART" id="SM00382">
    <property type="entry name" value="AAA"/>
    <property type="match status" value="1"/>
</dbReference>
<name>A0A0K0N7E9_9CAUD</name>
<dbReference type="GO" id="GO:0005524">
    <property type="term" value="F:ATP binding"/>
    <property type="evidence" value="ECO:0007669"/>
    <property type="project" value="InterPro"/>
</dbReference>
<accession>A0A0K0N7E9</accession>
<protein>
    <submittedName>
        <fullName evidence="3">Putative ATPase family protein</fullName>
    </submittedName>
</protein>
<feature type="region of interest" description="Disordered" evidence="1">
    <location>
        <begin position="55"/>
        <end position="76"/>
    </location>
</feature>
<keyword evidence="4" id="KW-1185">Reference proteome</keyword>
<dbReference type="InterPro" id="IPR003593">
    <property type="entry name" value="AAA+_ATPase"/>
</dbReference>
<evidence type="ECO:0000256" key="1">
    <source>
        <dbReference type="SAM" id="MobiDB-lite"/>
    </source>
</evidence>
<dbReference type="PANTHER" id="PTHR42759:SF1">
    <property type="entry name" value="MAGNESIUM-CHELATASE SUBUNIT CHLD"/>
    <property type="match status" value="1"/>
</dbReference>
<dbReference type="EMBL" id="KR063281">
    <property type="protein sequence ID" value="AKJ72586.1"/>
    <property type="molecule type" value="Genomic_DNA"/>
</dbReference>
<dbReference type="GO" id="GO:0016887">
    <property type="term" value="F:ATP hydrolysis activity"/>
    <property type="evidence" value="ECO:0007669"/>
    <property type="project" value="InterPro"/>
</dbReference>
<organism evidence="3 4">
    <name type="scientific">Gordonia phage GMA2</name>
    <dbReference type="NCBI Taxonomy" id="1647283"/>
    <lineage>
        <taxon>Viruses</taxon>
        <taxon>Duplodnaviria</taxon>
        <taxon>Heunggongvirae</taxon>
        <taxon>Uroviricota</taxon>
        <taxon>Caudoviricetes</taxon>
        <taxon>Gimaduovirus</taxon>
        <taxon>Gimaduovirus GMA2</taxon>
    </lineage>
</organism>
<dbReference type="Gene3D" id="3.40.50.300">
    <property type="entry name" value="P-loop containing nucleotide triphosphate hydrolases"/>
    <property type="match status" value="1"/>
</dbReference>
<dbReference type="InterPro" id="IPR027417">
    <property type="entry name" value="P-loop_NTPase"/>
</dbReference>
<evidence type="ECO:0000259" key="2">
    <source>
        <dbReference type="SMART" id="SM00382"/>
    </source>
</evidence>
<sequence length="677" mass="74954">MSDDKKPTDVPPLPEVSTSKPDEELALDAIKKLRDLYEATVGSIEPSRYEYRRSVGGPVYKPETDATPHPSTSDRVIDTASREKRIEKIAEWVRRGAIRGEPVGTTTDYKVTAPDPLVIPAADGDIKIESDIDTDTDTDTETKEGRDMSPWFVFNYTPFATSKYENFDYFTHRLQKLREGEVGGPNIRRVPQARIPLTWGGKMLRKSPTYADMDRSLMTYRIRNMSKVESYNMNMALNDIAFWKIRSDRPDKTMGFFGVHPNSRVLVDSCFAASEMMSDESTGATVNYLWSLYASGGGNPESSPWYMSGSQLRSDASELTVLYTDEAGAEFDGKIYTSTDDDLKVIGIPENKPVYREKEWIAAMNEDVWSDASTFTFSGDDPNFVEETEEKLAPEEKPSEPKAIEPAHYVRPNGEAYYPRVLNTGLRKSKGSSDEITDVAAVRKAHANGLNVLLLGDPGTGKTALCEAALDDLYVVECDASTESSAFIGSYIPTGLDSFEWRDGPLIHAAREGKPLFVDEIALCDTRELAVLYSAMDGRKSIHVTANPEVGEVEIKEGFYVIAACNPYAPGAVMSDALLSRFPLQLTVTTDYDMLKTLGVDSRMLVIGKNLAEKKQSNLVSRAPQTRELLSFMRTKAVFNETVALSAFIATAAASDVDVYRDVVNSTYGVEVTPIKV</sequence>
<dbReference type="SUPFAM" id="SSF52540">
    <property type="entry name" value="P-loop containing nucleoside triphosphate hydrolases"/>
    <property type="match status" value="1"/>
</dbReference>
<dbReference type="Pfam" id="PF07728">
    <property type="entry name" value="AAA_5"/>
    <property type="match status" value="1"/>
</dbReference>
<dbReference type="Proteomes" id="UP000221359">
    <property type="component" value="Segment"/>
</dbReference>
<dbReference type="InterPro" id="IPR011704">
    <property type="entry name" value="ATPase_dyneun-rel_AAA"/>
</dbReference>
<dbReference type="InterPro" id="IPR050764">
    <property type="entry name" value="CbbQ/NirQ/NorQ/GpvN"/>
</dbReference>
<reference evidence="3 4" key="1">
    <citation type="journal article" date="2015" name="PLoS ONE">
        <title>Lysis to Kill: Evaluation of the Lytic Abilities, and Genomics of Nine Bacteriophages Infective for Gordonia spp. and Their Potential Use in Activated Sludge Foam Biocontrol.</title>
        <authorList>
            <person name="Dyson Z.A."/>
            <person name="Tucci J."/>
            <person name="Seviour R.J."/>
            <person name="Petrovski S."/>
        </authorList>
    </citation>
    <scope>NUCLEOTIDE SEQUENCE [LARGE SCALE GENOMIC DNA]</scope>
</reference>